<evidence type="ECO:0000256" key="3">
    <source>
        <dbReference type="PIRSR" id="PIRSR000106-3"/>
    </source>
</evidence>
<dbReference type="SUPFAM" id="SSF53223">
    <property type="entry name" value="Aminoacid dehydrogenase-like, N-terminal domain"/>
    <property type="match status" value="1"/>
</dbReference>
<dbReference type="KEGG" id="aco:Amico_1353"/>
<dbReference type="OrthoDB" id="9805787at2"/>
<evidence type="ECO:0000313" key="7">
    <source>
        <dbReference type="Proteomes" id="UP000002366"/>
    </source>
</evidence>
<dbReference type="PIRSF" id="PIRSF000106">
    <property type="entry name" value="ME"/>
    <property type="match status" value="1"/>
</dbReference>
<dbReference type="GO" id="GO:0004470">
    <property type="term" value="F:malic enzyme activity"/>
    <property type="evidence" value="ECO:0007669"/>
    <property type="project" value="InterPro"/>
</dbReference>
<dbReference type="eggNOG" id="COG0281">
    <property type="taxonomic scope" value="Bacteria"/>
</dbReference>
<dbReference type="SMART" id="SM00919">
    <property type="entry name" value="Malic_M"/>
    <property type="match status" value="1"/>
</dbReference>
<dbReference type="Pfam" id="PF03949">
    <property type="entry name" value="Malic_M"/>
    <property type="match status" value="1"/>
</dbReference>
<dbReference type="Pfam" id="PF00390">
    <property type="entry name" value="malic"/>
    <property type="match status" value="1"/>
</dbReference>
<dbReference type="InterPro" id="IPR046346">
    <property type="entry name" value="Aminoacid_DH-like_N_sf"/>
</dbReference>
<dbReference type="InterPro" id="IPR012301">
    <property type="entry name" value="Malic_N_dom"/>
</dbReference>
<dbReference type="InterPro" id="IPR037062">
    <property type="entry name" value="Malic_N_dom_sf"/>
</dbReference>
<dbReference type="Gene3D" id="3.40.50.10380">
    <property type="entry name" value="Malic enzyme, N-terminal domain"/>
    <property type="match status" value="1"/>
</dbReference>
<feature type="domain" description="Malic enzyme NAD-binding" evidence="4">
    <location>
        <begin position="160"/>
        <end position="383"/>
    </location>
</feature>
<evidence type="ECO:0000313" key="6">
    <source>
        <dbReference type="EMBL" id="ADE57470.1"/>
    </source>
</evidence>
<evidence type="ECO:0000259" key="5">
    <source>
        <dbReference type="SMART" id="SM01274"/>
    </source>
</evidence>
<dbReference type="PANTHER" id="PTHR43237:SF4">
    <property type="entry name" value="NADP-DEPENDENT MALIC ENZYME"/>
    <property type="match status" value="1"/>
</dbReference>
<gene>
    <name evidence="6" type="ordered locus">Amico_1353</name>
</gene>
<evidence type="ECO:0000259" key="4">
    <source>
        <dbReference type="SMART" id="SM00919"/>
    </source>
</evidence>
<dbReference type="GO" id="GO:0016616">
    <property type="term" value="F:oxidoreductase activity, acting on the CH-OH group of donors, NAD or NADP as acceptor"/>
    <property type="evidence" value="ECO:0007669"/>
    <property type="project" value="InterPro"/>
</dbReference>
<dbReference type="GO" id="GO:0046872">
    <property type="term" value="F:metal ion binding"/>
    <property type="evidence" value="ECO:0007669"/>
    <property type="project" value="UniProtKB-KW"/>
</dbReference>
<dbReference type="InterPro" id="IPR051674">
    <property type="entry name" value="Malate_Decarboxylase"/>
</dbReference>
<reference evidence="6 7" key="1">
    <citation type="journal article" date="2010" name="Stand. Genomic Sci.">
        <title>Complete genome sequence of Aminobacterium colombiense type strain (ALA-1).</title>
        <authorList>
            <person name="Chertkov O."/>
            <person name="Sikorski J."/>
            <person name="Brambilla E."/>
            <person name="Lapidus A."/>
            <person name="Copeland A."/>
            <person name="Glavina Del Rio T."/>
            <person name="Nolan M."/>
            <person name="Lucas S."/>
            <person name="Tice H."/>
            <person name="Cheng J.F."/>
            <person name="Han C."/>
            <person name="Detter J.C."/>
            <person name="Bruce D."/>
            <person name="Tapia R."/>
            <person name="Goodwin L."/>
            <person name="Pitluck S."/>
            <person name="Liolios K."/>
            <person name="Ivanova N."/>
            <person name="Mavromatis K."/>
            <person name="Ovchinnikova G."/>
            <person name="Pati A."/>
            <person name="Chen A."/>
            <person name="Palaniappan K."/>
            <person name="Land M."/>
            <person name="Hauser L."/>
            <person name="Chang Y.J."/>
            <person name="Jeffries C.D."/>
            <person name="Spring S."/>
            <person name="Rohde M."/>
            <person name="Goker M."/>
            <person name="Bristow J."/>
            <person name="Eisen J.A."/>
            <person name="Markowitz V."/>
            <person name="Hugenholtz P."/>
            <person name="Kyrpides N.C."/>
            <person name="Klenk H.P."/>
        </authorList>
    </citation>
    <scope>NUCLEOTIDE SEQUENCE [LARGE SCALE GENOMIC DNA]</scope>
    <source>
        <strain evidence="7">DSM 12261 / ALA-1</strain>
    </source>
</reference>
<feature type="binding site" evidence="3">
    <location>
        <position position="135"/>
    </location>
    <ligand>
        <name>a divalent metal cation</name>
        <dbReference type="ChEBI" id="CHEBI:60240"/>
    </ligand>
</feature>
<feature type="binding site" evidence="3">
    <location>
        <position position="134"/>
    </location>
    <ligand>
        <name>a divalent metal cation</name>
        <dbReference type="ChEBI" id="CHEBI:60240"/>
    </ligand>
</feature>
<dbReference type="InterPro" id="IPR012302">
    <property type="entry name" value="Malic_NAD-bd"/>
</dbReference>
<dbReference type="GO" id="GO:0051287">
    <property type="term" value="F:NAD binding"/>
    <property type="evidence" value="ECO:0007669"/>
    <property type="project" value="InterPro"/>
</dbReference>
<proteinExistence type="inferred from homology"/>
<dbReference type="EMBL" id="CP001997">
    <property type="protein sequence ID" value="ADE57470.1"/>
    <property type="molecule type" value="Genomic_DNA"/>
</dbReference>
<feature type="domain" description="Malic enzyme N-terminal" evidence="5">
    <location>
        <begin position="16"/>
        <end position="149"/>
    </location>
</feature>
<organism evidence="6 7">
    <name type="scientific">Aminobacterium colombiense (strain DSM 12261 / ALA-1)</name>
    <dbReference type="NCBI Taxonomy" id="572547"/>
    <lineage>
        <taxon>Bacteria</taxon>
        <taxon>Thermotogati</taxon>
        <taxon>Synergistota</taxon>
        <taxon>Synergistia</taxon>
        <taxon>Synergistales</taxon>
        <taxon>Aminobacteriaceae</taxon>
        <taxon>Aminobacterium</taxon>
    </lineage>
</organism>
<name>D5EFY8_AMICL</name>
<dbReference type="InterPro" id="IPR036291">
    <property type="entry name" value="NAD(P)-bd_dom_sf"/>
</dbReference>
<evidence type="ECO:0000256" key="2">
    <source>
        <dbReference type="ARBA" id="ARBA00023002"/>
    </source>
</evidence>
<keyword evidence="2" id="KW-0560">Oxidoreductase</keyword>
<dbReference type="RefSeq" id="WP_013048733.1">
    <property type="nucleotide sequence ID" value="NC_014011.1"/>
</dbReference>
<protein>
    <submittedName>
        <fullName evidence="6">Malic protein NAD-binding protein</fullName>
    </submittedName>
</protein>
<dbReference type="InterPro" id="IPR001891">
    <property type="entry name" value="Malic_OxRdtase"/>
</dbReference>
<keyword evidence="3" id="KW-0479">Metal-binding</keyword>
<dbReference type="Proteomes" id="UP000002366">
    <property type="component" value="Chromosome"/>
</dbReference>
<dbReference type="HOGENOM" id="CLU_034446_2_1_0"/>
<dbReference type="PANTHER" id="PTHR43237">
    <property type="entry name" value="NADP-DEPENDENT MALIC ENZYME"/>
    <property type="match status" value="1"/>
</dbReference>
<comment type="cofactor">
    <cofactor evidence="3">
        <name>Mg(2+)</name>
        <dbReference type="ChEBI" id="CHEBI:18420"/>
    </cofactor>
    <cofactor evidence="3">
        <name>Mn(2+)</name>
        <dbReference type="ChEBI" id="CHEBI:29035"/>
    </cofactor>
    <text evidence="3">Divalent metal cations. Prefers magnesium or manganese.</text>
</comment>
<dbReference type="STRING" id="572547.Amico_1353"/>
<accession>D5EFY8</accession>
<keyword evidence="7" id="KW-1185">Reference proteome</keyword>
<dbReference type="AlphaFoldDB" id="D5EFY8"/>
<dbReference type="SUPFAM" id="SSF51735">
    <property type="entry name" value="NAD(P)-binding Rossmann-fold domains"/>
    <property type="match status" value="1"/>
</dbReference>
<sequence length="413" mass="44476">MTVERQKALELHRRARGKIKMYPTVNIRNEEDLAETYVQGSAYAAAEIQEDRDRSYEYTGRNNRLAVITDGTSVLGMGNIGPHAALPVIEGKCLLFKKFGDISAIPICIEALSAEEIIETAKHLAPTFGAIDIEDVSSPNISNVVKALQSIEIPVFSDDQQGSSAVVLAALTNALAVVDKKISDIKVVIHGAGAAGIAVTDMLLYVGVKNIVLLNSKGILGPQNPSMNSIQRSMSERVNPEGLKGNLDDAIEGADVYVGLSSRGKFSCDQIKRMNSSSIVFPLSVPYPEITEEEARSAGARIVAMGLTSCKNPMPNLHIYPGLVRGLLDVRATGLNKNVLMAAAKAVSGVVDKRRMNENHIMPDLFSDETAPCVAEAVAQSAISEGLARRSVPPKKIYDDTWQRLFGGYSLRA</sequence>
<feature type="binding site" evidence="3">
    <location>
        <position position="159"/>
    </location>
    <ligand>
        <name>a divalent metal cation</name>
        <dbReference type="ChEBI" id="CHEBI:60240"/>
    </ligand>
</feature>
<evidence type="ECO:0000256" key="1">
    <source>
        <dbReference type="ARBA" id="ARBA00008785"/>
    </source>
</evidence>
<dbReference type="Gene3D" id="3.40.50.720">
    <property type="entry name" value="NAD(P)-binding Rossmann-like Domain"/>
    <property type="match status" value="1"/>
</dbReference>
<comment type="similarity">
    <text evidence="1">Belongs to the malic enzymes family.</text>
</comment>
<dbReference type="SMART" id="SM01274">
    <property type="entry name" value="malic"/>
    <property type="match status" value="1"/>
</dbReference>